<reference evidence="1" key="1">
    <citation type="submission" date="2022-12" db="EMBL/GenBank/DDBJ databases">
        <title>Comparative genomics of Legionella pneumophila isolates from the West Bank and Germany support molecular epidemiology of Legionnaires disease.</title>
        <authorList>
            <person name="Zayed A.R."/>
            <person name="Bitar D.M."/>
            <person name="Steinert M."/>
            <person name="Lueck C."/>
            <person name="Brettar I."/>
            <person name="Hoefle M.G."/>
            <person name="Bunk B."/>
        </authorList>
    </citation>
    <scope>NUCLEOTIDE SEQUENCE</scope>
    <source>
        <strain evidence="1">H23</strain>
    </source>
</reference>
<dbReference type="AlphaFoldDB" id="A0AAP3HE80"/>
<dbReference type="RefSeq" id="WP_061475345.1">
    <property type="nucleotide sequence ID" value="NZ_CP114576.1"/>
</dbReference>
<dbReference type="EMBL" id="JAPXIC010000066">
    <property type="protein sequence ID" value="MCZ4719434.1"/>
    <property type="molecule type" value="Genomic_DNA"/>
</dbReference>
<gene>
    <name evidence="1" type="ORF">O6C86_09445</name>
</gene>
<accession>A0AAP3HE80</accession>
<comment type="caution">
    <text evidence="1">The sequence shown here is derived from an EMBL/GenBank/DDBJ whole genome shotgun (WGS) entry which is preliminary data.</text>
</comment>
<dbReference type="Proteomes" id="UP001071279">
    <property type="component" value="Unassembled WGS sequence"/>
</dbReference>
<name>A0AAP3HE80_LEGPN</name>
<proteinExistence type="predicted"/>
<organism evidence="1 2">
    <name type="scientific">Legionella pneumophila</name>
    <dbReference type="NCBI Taxonomy" id="446"/>
    <lineage>
        <taxon>Bacteria</taxon>
        <taxon>Pseudomonadati</taxon>
        <taxon>Pseudomonadota</taxon>
        <taxon>Gammaproteobacteria</taxon>
        <taxon>Legionellales</taxon>
        <taxon>Legionellaceae</taxon>
        <taxon>Legionella</taxon>
    </lineage>
</organism>
<protein>
    <submittedName>
        <fullName evidence="1">Capsule biosynthesis protein</fullName>
    </submittedName>
</protein>
<sequence length="520" mass="60488">MKTNCIVFGLTGLDTAPIVRAMKKNPKFGKVIWFGVLEGADINTSEAFKYQSDYDYSISLPEKYLKHMEAALGPFLISCPRRNETEFNKKIYTLSFGSTFEYLHQFSRYCYLVYELIIKNQINLIIIDGVPHTSIDILLYYAAKFFNIKTLLLYQHCIPNRFMYFTDIVGRSVDFSLYYSDKDRPVRNEYKDYKISPPTRPFYMRDFSYLFYDEKKFLADLKATIKYEKNDQIKKEKYTTQLYTKIRNILTSFKSSKDPGINKTELSEYIARFLTEFDGDFNALESLSSALLKFIKYTQYENRLNSLSQKTVDLTVPYVYFPLSFQPESTTECLGGPFADILTAVEKVRCLIPPDWKIYLKDHVIQYEFGRDKIFFDRLKAIPNIILVDRFYSSFELIKNSQFVATLNGTPGWEAIHMGKKALTFGSIYYQGLPGVFVYNQSLKLEDILNTTIDKHLLENAINTHIGRLEIGVVAAEHSAIVEDFDEETNAKLVLDFILRFSFEQNTSINNAREYNYEAS</sequence>
<evidence type="ECO:0000313" key="2">
    <source>
        <dbReference type="Proteomes" id="UP001071279"/>
    </source>
</evidence>
<evidence type="ECO:0000313" key="1">
    <source>
        <dbReference type="EMBL" id="MCZ4719434.1"/>
    </source>
</evidence>